<keyword evidence="3" id="KW-1185">Reference proteome</keyword>
<accession>A0A5C5X9C7</accession>
<dbReference type="InterPro" id="IPR007374">
    <property type="entry name" value="ASCH_domain"/>
</dbReference>
<reference evidence="2 3" key="1">
    <citation type="submission" date="2019-02" db="EMBL/GenBank/DDBJ databases">
        <title>Deep-cultivation of Planctomycetes and their phenomic and genomic characterization uncovers novel biology.</title>
        <authorList>
            <person name="Wiegand S."/>
            <person name="Jogler M."/>
            <person name="Boedeker C."/>
            <person name="Pinto D."/>
            <person name="Vollmers J."/>
            <person name="Rivas-Marin E."/>
            <person name="Kohn T."/>
            <person name="Peeters S.H."/>
            <person name="Heuer A."/>
            <person name="Rast P."/>
            <person name="Oberbeckmann S."/>
            <person name="Bunk B."/>
            <person name="Jeske O."/>
            <person name="Meyerdierks A."/>
            <person name="Storesund J.E."/>
            <person name="Kallscheuer N."/>
            <person name="Luecker S."/>
            <person name="Lage O.M."/>
            <person name="Pohl T."/>
            <person name="Merkel B.J."/>
            <person name="Hornburger P."/>
            <person name="Mueller R.-W."/>
            <person name="Bruemmer F."/>
            <person name="Labrenz M."/>
            <person name="Spormann A.M."/>
            <person name="Op Den Camp H."/>
            <person name="Overmann J."/>
            <person name="Amann R."/>
            <person name="Jetten M.S.M."/>
            <person name="Mascher T."/>
            <person name="Medema M.H."/>
            <person name="Devos D.P."/>
            <person name="Kaster A.-K."/>
            <person name="Ovreas L."/>
            <person name="Rohde M."/>
            <person name="Galperin M.Y."/>
            <person name="Jogler C."/>
        </authorList>
    </citation>
    <scope>NUCLEOTIDE SEQUENCE [LARGE SCALE GENOMIC DNA]</scope>
    <source>
        <strain evidence="2 3">KOR42</strain>
    </source>
</reference>
<sequence length="116" mass="13470">MARRMSFMLTQKQVEDRTKTVTRRVGWWFLKPGDLVTAVDKGMGLKKGQKSKRLASIRIVDVREERLNQITREDVVKEGFPGMSPAEFVSMFCSHMKGERDQKVNRIEFEYLDGEA</sequence>
<dbReference type="Proteomes" id="UP000317243">
    <property type="component" value="Unassembled WGS sequence"/>
</dbReference>
<dbReference type="EMBL" id="SIHI01000001">
    <property type="protein sequence ID" value="TWT58991.1"/>
    <property type="molecule type" value="Genomic_DNA"/>
</dbReference>
<name>A0A5C5X9C7_9PLAN</name>
<organism evidence="2 3">
    <name type="scientific">Thalassoglobus neptunius</name>
    <dbReference type="NCBI Taxonomy" id="1938619"/>
    <lineage>
        <taxon>Bacteria</taxon>
        <taxon>Pseudomonadati</taxon>
        <taxon>Planctomycetota</taxon>
        <taxon>Planctomycetia</taxon>
        <taxon>Planctomycetales</taxon>
        <taxon>Planctomycetaceae</taxon>
        <taxon>Thalassoglobus</taxon>
    </lineage>
</organism>
<evidence type="ECO:0000313" key="3">
    <source>
        <dbReference type="Proteomes" id="UP000317243"/>
    </source>
</evidence>
<comment type="caution">
    <text evidence="2">The sequence shown here is derived from an EMBL/GenBank/DDBJ whole genome shotgun (WGS) entry which is preliminary data.</text>
</comment>
<gene>
    <name evidence="2" type="ORF">KOR42_23780</name>
</gene>
<dbReference type="AlphaFoldDB" id="A0A5C5X9C7"/>
<evidence type="ECO:0000313" key="2">
    <source>
        <dbReference type="EMBL" id="TWT58991.1"/>
    </source>
</evidence>
<protein>
    <recommendedName>
        <fullName evidence="1">ASCH domain-containing protein</fullName>
    </recommendedName>
</protein>
<dbReference type="Pfam" id="PF04266">
    <property type="entry name" value="ASCH"/>
    <property type="match status" value="1"/>
</dbReference>
<evidence type="ECO:0000259" key="1">
    <source>
        <dbReference type="Pfam" id="PF04266"/>
    </source>
</evidence>
<feature type="domain" description="ASCH" evidence="1">
    <location>
        <begin position="14"/>
        <end position="111"/>
    </location>
</feature>
<proteinExistence type="predicted"/>